<comment type="caution">
    <text evidence="2">The sequence shown here is derived from an EMBL/GenBank/DDBJ whole genome shotgun (WGS) entry which is preliminary data.</text>
</comment>
<evidence type="ECO:0000313" key="2">
    <source>
        <dbReference type="EMBL" id="KAK7677677.1"/>
    </source>
</evidence>
<dbReference type="EMBL" id="JASBNA010000084">
    <property type="protein sequence ID" value="KAK7677677.1"/>
    <property type="molecule type" value="Genomic_DNA"/>
</dbReference>
<name>A0AAW0FCG3_9APHY</name>
<organism evidence="2 3">
    <name type="scientific">Cerrena zonata</name>
    <dbReference type="NCBI Taxonomy" id="2478898"/>
    <lineage>
        <taxon>Eukaryota</taxon>
        <taxon>Fungi</taxon>
        <taxon>Dikarya</taxon>
        <taxon>Basidiomycota</taxon>
        <taxon>Agaricomycotina</taxon>
        <taxon>Agaricomycetes</taxon>
        <taxon>Polyporales</taxon>
        <taxon>Cerrenaceae</taxon>
        <taxon>Cerrena</taxon>
    </lineage>
</organism>
<reference evidence="2 3" key="1">
    <citation type="submission" date="2022-09" db="EMBL/GenBank/DDBJ databases">
        <authorList>
            <person name="Palmer J.M."/>
        </authorList>
    </citation>
    <scope>NUCLEOTIDE SEQUENCE [LARGE SCALE GENOMIC DNA]</scope>
    <source>
        <strain evidence="2 3">DSM 7382</strain>
    </source>
</reference>
<gene>
    <name evidence="2" type="ORF">QCA50_019368</name>
</gene>
<keyword evidence="3" id="KW-1185">Reference proteome</keyword>
<feature type="region of interest" description="Disordered" evidence="1">
    <location>
        <begin position="284"/>
        <end position="311"/>
    </location>
</feature>
<protein>
    <submittedName>
        <fullName evidence="2">Uncharacterized protein</fullName>
    </submittedName>
</protein>
<proteinExistence type="predicted"/>
<evidence type="ECO:0000256" key="1">
    <source>
        <dbReference type="SAM" id="MobiDB-lite"/>
    </source>
</evidence>
<dbReference type="Proteomes" id="UP001385951">
    <property type="component" value="Unassembled WGS sequence"/>
</dbReference>
<evidence type="ECO:0000313" key="3">
    <source>
        <dbReference type="Proteomes" id="UP001385951"/>
    </source>
</evidence>
<dbReference type="AlphaFoldDB" id="A0AAW0FCG3"/>
<sequence length="311" mass="34941">MAHLRAEVSNEEQMQVGDNPKRVPILIRELWPENMPYYKGQPLKVSDVNPNDLIPTKSEALYDWARVVNNPNPMDRTRSRAFILVNPSRPGVLEKVAIKVQGFVQAQGISLETLGNWNGSVETALAARQTLSLHGGPYPDIFQKQQRALRALVNHASMHVGAPTSFRVPDDRLELERPVFTRAKGCKKPRLTLSNADDPMHHAEMIKDQWIITERLAIGRRLEDSNQIVAANPFAIRAGDFVEATITLDISVRGAQPRRGYIRFWLSRVARICKKELVPKDVMAPKQPVSSPIQPELATNGDDVQWPAETN</sequence>
<accession>A0AAW0FCG3</accession>